<keyword evidence="2" id="KW-1185">Reference proteome</keyword>
<proteinExistence type="predicted"/>
<reference evidence="1" key="1">
    <citation type="submission" date="2021-06" db="EMBL/GenBank/DDBJ databases">
        <title>Comparative genomics, transcriptomics and evolutionary studies reveal genomic signatures of adaptation to plant cell wall in hemibiotrophic fungi.</title>
        <authorList>
            <consortium name="DOE Joint Genome Institute"/>
            <person name="Baroncelli R."/>
            <person name="Diaz J.F."/>
            <person name="Benocci T."/>
            <person name="Peng M."/>
            <person name="Battaglia E."/>
            <person name="Haridas S."/>
            <person name="Andreopoulos W."/>
            <person name="Labutti K."/>
            <person name="Pangilinan J."/>
            <person name="Floch G.L."/>
            <person name="Makela M.R."/>
            <person name="Henrissat B."/>
            <person name="Grigoriev I.V."/>
            <person name="Crouch J.A."/>
            <person name="De Vries R.P."/>
            <person name="Sukno S.A."/>
            <person name="Thon M.R."/>
        </authorList>
    </citation>
    <scope>NUCLEOTIDE SEQUENCE</scope>
    <source>
        <strain evidence="1">MAFF235873</strain>
    </source>
</reference>
<dbReference type="AlphaFoldDB" id="A0AAD9M2S1"/>
<evidence type="ECO:0000313" key="1">
    <source>
        <dbReference type="EMBL" id="KAK2032051.1"/>
    </source>
</evidence>
<dbReference type="Proteomes" id="UP001232148">
    <property type="component" value="Unassembled WGS sequence"/>
</dbReference>
<organism evidence="1 2">
    <name type="scientific">Colletotrichum zoysiae</name>
    <dbReference type="NCBI Taxonomy" id="1216348"/>
    <lineage>
        <taxon>Eukaryota</taxon>
        <taxon>Fungi</taxon>
        <taxon>Dikarya</taxon>
        <taxon>Ascomycota</taxon>
        <taxon>Pezizomycotina</taxon>
        <taxon>Sordariomycetes</taxon>
        <taxon>Hypocreomycetidae</taxon>
        <taxon>Glomerellales</taxon>
        <taxon>Glomerellaceae</taxon>
        <taxon>Colletotrichum</taxon>
        <taxon>Colletotrichum graminicola species complex</taxon>
    </lineage>
</organism>
<protein>
    <submittedName>
        <fullName evidence="1">Uncharacterized protein</fullName>
    </submittedName>
</protein>
<sequence length="66" mass="6801">MGPKPAIPLPAVSLSPLQPSTSNRRIVAASVANLLELDFIRSVCIDITGEDTPALSIPPSTGSTDT</sequence>
<comment type="caution">
    <text evidence="1">The sequence shown here is derived from an EMBL/GenBank/DDBJ whole genome shotgun (WGS) entry which is preliminary data.</text>
</comment>
<dbReference type="EMBL" id="MU842834">
    <property type="protein sequence ID" value="KAK2032051.1"/>
    <property type="molecule type" value="Genomic_DNA"/>
</dbReference>
<accession>A0AAD9M2S1</accession>
<name>A0AAD9M2S1_9PEZI</name>
<feature type="non-terminal residue" evidence="1">
    <location>
        <position position="66"/>
    </location>
</feature>
<evidence type="ECO:0000313" key="2">
    <source>
        <dbReference type="Proteomes" id="UP001232148"/>
    </source>
</evidence>
<gene>
    <name evidence="1" type="ORF">LX32DRAFT_636644</name>
</gene>